<dbReference type="AlphaFoldDB" id="A0A845DBI7"/>
<keyword evidence="1" id="KW-0472">Membrane</keyword>
<organism evidence="2 3">
    <name type="scientific">Candidatus Spechtbacteria bacterium SB0662_bin_43</name>
    <dbReference type="NCBI Taxonomy" id="2604897"/>
    <lineage>
        <taxon>Bacteria</taxon>
        <taxon>Candidatus Spechtiibacteriota</taxon>
    </lineage>
</organism>
<sequence length="217" mass="23441">MNNHTDDVVDENNTNSMNNNKNNHKYIFGVLAIGLVVAVLVLGYFQFVANSSDEDEATTNNNQEQEAENTEIGDVATDELGSYLQWCSATVPGALQDIVIGAVSGTKTLEQAEEEVNSLFSSVTPPEDIALLHNARAELFVLILPGYITAEERTGDDGESDFVTVILGGLDADQQARAREVNEEARSAYDALPDATKTAAQEAECSLFEDIFSLTTS</sequence>
<proteinExistence type="predicted"/>
<keyword evidence="1" id="KW-0812">Transmembrane</keyword>
<dbReference type="EMBL" id="VXOY01000006">
    <property type="protein sequence ID" value="MYE38004.1"/>
    <property type="molecule type" value="Genomic_DNA"/>
</dbReference>
<evidence type="ECO:0000256" key="1">
    <source>
        <dbReference type="SAM" id="Phobius"/>
    </source>
</evidence>
<accession>A0A845DBI7</accession>
<evidence type="ECO:0000313" key="3">
    <source>
        <dbReference type="Proteomes" id="UP000449092"/>
    </source>
</evidence>
<keyword evidence="1" id="KW-1133">Transmembrane helix</keyword>
<feature type="transmembrane region" description="Helical" evidence="1">
    <location>
        <begin position="26"/>
        <end position="45"/>
    </location>
</feature>
<dbReference type="Proteomes" id="UP000449092">
    <property type="component" value="Unassembled WGS sequence"/>
</dbReference>
<comment type="caution">
    <text evidence="2">The sequence shown here is derived from an EMBL/GenBank/DDBJ whole genome shotgun (WGS) entry which is preliminary data.</text>
</comment>
<reference evidence="2 3" key="1">
    <citation type="submission" date="2019-09" db="EMBL/GenBank/DDBJ databases">
        <title>Characterisation of the sponge microbiome using genome-centric metagenomics.</title>
        <authorList>
            <person name="Engelberts J.P."/>
            <person name="Robbins S.J."/>
            <person name="De Goeij J.M."/>
            <person name="Aranda M."/>
            <person name="Bell S.C."/>
            <person name="Webster N.S."/>
        </authorList>
    </citation>
    <scope>NUCLEOTIDE SEQUENCE [LARGE SCALE GENOMIC DNA]</scope>
    <source>
        <strain evidence="2">SB0662_bin_43</strain>
    </source>
</reference>
<protein>
    <submittedName>
        <fullName evidence="2">Uncharacterized protein</fullName>
    </submittedName>
</protein>
<name>A0A845DBI7_9BACT</name>
<evidence type="ECO:0000313" key="2">
    <source>
        <dbReference type="EMBL" id="MYE38004.1"/>
    </source>
</evidence>
<gene>
    <name evidence="2" type="ORF">F4X82_00585</name>
</gene>